<geneLocation type="mitochondrion" evidence="20"/>
<evidence type="ECO:0000256" key="4">
    <source>
        <dbReference type="ARBA" id="ARBA00022448"/>
    </source>
</evidence>
<evidence type="ECO:0000256" key="2">
    <source>
        <dbReference type="ARBA" id="ARBA00012944"/>
    </source>
</evidence>
<keyword evidence="5" id="KW-0679">Respiratory chain</keyword>
<reference evidence="20" key="1">
    <citation type="submission" date="2012-11" db="EMBL/GenBank/DDBJ databases">
        <authorList>
            <person name="Gloeckner G."/>
            <person name="Abele D."/>
        </authorList>
    </citation>
    <scope>NUCLEOTIDE SEQUENCE</scope>
</reference>
<organism evidence="20">
    <name type="scientific">Arctica islandica</name>
    <name type="common">Ocean quahog</name>
    <name type="synonym">Venus islandica</name>
    <dbReference type="NCBI Taxonomy" id="59239"/>
    <lineage>
        <taxon>Eukaryota</taxon>
        <taxon>Metazoa</taxon>
        <taxon>Spiralia</taxon>
        <taxon>Lophotrochozoa</taxon>
        <taxon>Mollusca</taxon>
        <taxon>Bivalvia</taxon>
        <taxon>Autobranchia</taxon>
        <taxon>Heteroconchia</taxon>
        <taxon>Euheterodonta</taxon>
        <taxon>Imparidentia</taxon>
        <taxon>Neoheterodontei</taxon>
        <taxon>Venerida</taxon>
        <taxon>Arcticoidea</taxon>
        <taxon>Arcticidae</taxon>
        <taxon>Arctica</taxon>
    </lineage>
</organism>
<dbReference type="EMBL" id="KF363951">
    <property type="protein sequence ID" value="AGW53596.1"/>
    <property type="molecule type" value="Genomic_DNA"/>
</dbReference>
<dbReference type="GO" id="GO:0005743">
    <property type="term" value="C:mitochondrial inner membrane"/>
    <property type="evidence" value="ECO:0007669"/>
    <property type="project" value="UniProtKB-SubCell"/>
</dbReference>
<dbReference type="Pfam" id="PF06455">
    <property type="entry name" value="NADH5_C"/>
    <property type="match status" value="1"/>
</dbReference>
<dbReference type="EMBL" id="KF363952">
    <property type="protein sequence ID" value="AGW53608.1"/>
    <property type="molecule type" value="Genomic_DNA"/>
</dbReference>
<feature type="transmembrane region" description="Helical" evidence="17">
    <location>
        <begin position="276"/>
        <end position="296"/>
    </location>
</feature>
<feature type="transmembrane region" description="Helical" evidence="17">
    <location>
        <begin position="208"/>
        <end position="236"/>
    </location>
</feature>
<dbReference type="PANTHER" id="PTHR42829:SF2">
    <property type="entry name" value="NADH-UBIQUINONE OXIDOREDUCTASE CHAIN 5"/>
    <property type="match status" value="1"/>
</dbReference>
<keyword evidence="12" id="KW-0830">Ubiquinone</keyword>
<feature type="domain" description="NADH:quinone oxidoreductase/Mrp antiporter transmembrane" evidence="18">
    <location>
        <begin position="118"/>
        <end position="391"/>
    </location>
</feature>
<comment type="catalytic activity">
    <reaction evidence="16">
        <text>a ubiquinone + NADH + 5 H(+)(in) = a ubiquinol + NAD(+) + 4 H(+)(out)</text>
        <dbReference type="Rhea" id="RHEA:29091"/>
        <dbReference type="Rhea" id="RHEA-COMP:9565"/>
        <dbReference type="Rhea" id="RHEA-COMP:9566"/>
        <dbReference type="ChEBI" id="CHEBI:15378"/>
        <dbReference type="ChEBI" id="CHEBI:16389"/>
        <dbReference type="ChEBI" id="CHEBI:17976"/>
        <dbReference type="ChEBI" id="CHEBI:57540"/>
        <dbReference type="ChEBI" id="CHEBI:57945"/>
        <dbReference type="EC" id="7.1.1.2"/>
    </reaction>
</comment>
<feature type="transmembrane region" description="Helical" evidence="17">
    <location>
        <begin position="381"/>
        <end position="403"/>
    </location>
</feature>
<feature type="transmembrane region" description="Helical" evidence="17">
    <location>
        <begin position="95"/>
        <end position="115"/>
    </location>
</feature>
<evidence type="ECO:0000256" key="10">
    <source>
        <dbReference type="ARBA" id="ARBA00022989"/>
    </source>
</evidence>
<accession>T1QRC0</accession>
<name>T1QRC0_ARCIS</name>
<evidence type="ECO:0000256" key="11">
    <source>
        <dbReference type="ARBA" id="ARBA00023027"/>
    </source>
</evidence>
<comment type="subcellular location">
    <subcellularLocation>
        <location evidence="1">Mitochondrion inner membrane</location>
        <topology evidence="1">Multi-pass membrane protein</topology>
    </subcellularLocation>
</comment>
<evidence type="ECO:0000256" key="17">
    <source>
        <dbReference type="SAM" id="Phobius"/>
    </source>
</evidence>
<dbReference type="PRINTS" id="PR01434">
    <property type="entry name" value="NADHDHGNASE5"/>
</dbReference>
<keyword evidence="7" id="KW-0999">Mitochondrion inner membrane</keyword>
<evidence type="ECO:0000313" key="20">
    <source>
        <dbReference type="EMBL" id="AGC84098.1"/>
    </source>
</evidence>
<evidence type="ECO:0000256" key="13">
    <source>
        <dbReference type="ARBA" id="ARBA00023128"/>
    </source>
</evidence>
<feature type="transmembrane region" description="Helical" evidence="17">
    <location>
        <begin position="337"/>
        <end position="361"/>
    </location>
</feature>
<feature type="transmembrane region" description="Helical" evidence="17">
    <location>
        <begin position="503"/>
        <end position="524"/>
    </location>
</feature>
<evidence type="ECO:0000256" key="6">
    <source>
        <dbReference type="ARBA" id="ARBA00022692"/>
    </source>
</evidence>
<proteinExistence type="predicted"/>
<keyword evidence="11" id="KW-0520">NAD</keyword>
<sequence>MCSPSVFWLGKKTIIFSSFFSLFFLSLVLFSFKSLISSLSTMLVFEIEILHKTLLIMSFPLIIDSSSLLLGSVVLFISSFVMIFCGFYMSHEVFLVRFILTVVWFVISMSLLVFFPSFFALMIGWDWLGVVSFLLVIYYMNKESLSAGMITAITNRLGDVFFILVIGFLSLNLSYEYFSISFFGQVFVVVGLVLVGSMTKSAQIPFSAWLPAAMAAPTPVSTLVHSSTLVTAGVYVLFRFSCLFSSGYLFLLLFFSSMTLVMAGMSAVGEVDMKKVIALSTLSQLGVMMLCLALGLKMIALFHLVVHAFFKALMFMCVGSVIFLSGGVQDGRFLSGLWLKLPSVCSWLVVCNLSLAGLPFMSGFYSKDLIMEAGVEGSLSGVGMIFLFSSIFLTAVYSMRMILLLLSWNEKTPNQGYSEKDMFLKFSIFGLGFGAIWGGFFMQLGMSSFSSFVFVSSFMKSSIFIMVMLGGLSSILVLYNFMNLKEMMPEVKGFLSKMWFMPYLSGNFFSSKFLFLASQIMSLLEKGWMESFIWGSGLKNLSISWGGFMREAQMKALGIVFFVCLIMWIFMILA</sequence>
<evidence type="ECO:0000256" key="1">
    <source>
        <dbReference type="ARBA" id="ARBA00004448"/>
    </source>
</evidence>
<evidence type="ECO:0000256" key="9">
    <source>
        <dbReference type="ARBA" id="ARBA00022982"/>
    </source>
</evidence>
<feature type="transmembrane region" description="Helical" evidence="17">
    <location>
        <begin position="302"/>
        <end position="325"/>
    </location>
</feature>
<protein>
    <recommendedName>
        <fullName evidence="3">NADH-ubiquinone oxidoreductase chain 5</fullName>
        <ecNumber evidence="2">7.1.1.2</ecNumber>
    </recommendedName>
    <alternativeName>
        <fullName evidence="15">NADH dehydrogenase subunit 5</fullName>
    </alternativeName>
</protein>
<dbReference type="AlphaFoldDB" id="T1QRC0"/>
<evidence type="ECO:0000256" key="8">
    <source>
        <dbReference type="ARBA" id="ARBA00022967"/>
    </source>
</evidence>
<dbReference type="PANTHER" id="PTHR42829">
    <property type="entry name" value="NADH-UBIQUINONE OXIDOREDUCTASE CHAIN 5"/>
    <property type="match status" value="1"/>
</dbReference>
<dbReference type="InterPro" id="IPR010934">
    <property type="entry name" value="NADH_DH_su5_C"/>
</dbReference>
<dbReference type="Pfam" id="PF00361">
    <property type="entry name" value="Proton_antipo_M"/>
    <property type="match status" value="1"/>
</dbReference>
<keyword evidence="13 20" id="KW-0496">Mitochondrion</keyword>
<feature type="transmembrane region" description="Helical" evidence="17">
    <location>
        <begin position="14"/>
        <end position="32"/>
    </location>
</feature>
<feature type="transmembrane region" description="Helical" evidence="17">
    <location>
        <begin position="554"/>
        <end position="573"/>
    </location>
</feature>
<keyword evidence="14 17" id="KW-0472">Membrane</keyword>
<dbReference type="GO" id="GO:0008137">
    <property type="term" value="F:NADH dehydrogenase (ubiquinone) activity"/>
    <property type="evidence" value="ECO:0007669"/>
    <property type="project" value="UniProtKB-EC"/>
</dbReference>
<dbReference type="EMBL" id="KC197241">
    <property type="protein sequence ID" value="AGC84098.1"/>
    <property type="molecule type" value="Genomic_DNA"/>
</dbReference>
<feature type="transmembrane region" description="Helical" evidence="17">
    <location>
        <begin position="69"/>
        <end position="88"/>
    </location>
</feature>
<evidence type="ECO:0000256" key="15">
    <source>
        <dbReference type="ARBA" id="ARBA00031027"/>
    </source>
</evidence>
<dbReference type="GO" id="GO:0003954">
    <property type="term" value="F:NADH dehydrogenase activity"/>
    <property type="evidence" value="ECO:0007669"/>
    <property type="project" value="TreeGrafter"/>
</dbReference>
<keyword evidence="6 17" id="KW-0812">Transmembrane</keyword>
<evidence type="ECO:0000256" key="12">
    <source>
        <dbReference type="ARBA" id="ARBA00023075"/>
    </source>
</evidence>
<keyword evidence="8" id="KW-1278">Translocase</keyword>
<evidence type="ECO:0000256" key="14">
    <source>
        <dbReference type="ARBA" id="ARBA00023136"/>
    </source>
</evidence>
<keyword evidence="9" id="KW-0249">Electron transport</keyword>
<dbReference type="GO" id="GO:0015990">
    <property type="term" value="P:electron transport coupled proton transport"/>
    <property type="evidence" value="ECO:0007669"/>
    <property type="project" value="TreeGrafter"/>
</dbReference>
<evidence type="ECO:0000259" key="19">
    <source>
        <dbReference type="Pfam" id="PF06455"/>
    </source>
</evidence>
<feature type="transmembrane region" description="Helical" evidence="17">
    <location>
        <begin position="248"/>
        <end position="269"/>
    </location>
</feature>
<gene>
    <name evidence="20" type="primary">nad5</name>
</gene>
<keyword evidence="10 17" id="KW-1133">Transmembrane helix</keyword>
<dbReference type="InterPro" id="IPR003945">
    <property type="entry name" value="NU5C-like"/>
</dbReference>
<evidence type="ECO:0000256" key="7">
    <source>
        <dbReference type="ARBA" id="ARBA00022792"/>
    </source>
</evidence>
<evidence type="ECO:0000256" key="5">
    <source>
        <dbReference type="ARBA" id="ARBA00022660"/>
    </source>
</evidence>
<dbReference type="GO" id="GO:0042773">
    <property type="term" value="P:ATP synthesis coupled electron transport"/>
    <property type="evidence" value="ECO:0007669"/>
    <property type="project" value="InterPro"/>
</dbReference>
<reference evidence="20" key="2">
    <citation type="journal article" date="2013" name="PLoS ONE">
        <title>The mitochondrial genome of Arctica islandica; Phylogeny and variation.</title>
        <authorList>
            <person name="Glockner G."/>
            <person name="Heinze I."/>
            <person name="Platzer M."/>
            <person name="Held C."/>
            <person name="Abele D."/>
        </authorList>
    </citation>
    <scope>NUCLEOTIDE SEQUENCE</scope>
</reference>
<keyword evidence="4" id="KW-0813">Transport</keyword>
<evidence type="ECO:0000256" key="16">
    <source>
        <dbReference type="ARBA" id="ARBA00049551"/>
    </source>
</evidence>
<feature type="transmembrane region" description="Helical" evidence="17">
    <location>
        <begin position="121"/>
        <end position="141"/>
    </location>
</feature>
<evidence type="ECO:0000259" key="18">
    <source>
        <dbReference type="Pfam" id="PF00361"/>
    </source>
</evidence>
<dbReference type="EC" id="7.1.1.2" evidence="2"/>
<feature type="transmembrane region" description="Helical" evidence="17">
    <location>
        <begin position="462"/>
        <end position="482"/>
    </location>
</feature>
<evidence type="ECO:0000256" key="3">
    <source>
        <dbReference type="ARBA" id="ARBA00021096"/>
    </source>
</evidence>
<feature type="domain" description="NADH dehydrogenase subunit 5 C-terminal" evidence="19">
    <location>
        <begin position="397"/>
        <end position="573"/>
    </location>
</feature>
<dbReference type="InterPro" id="IPR001750">
    <property type="entry name" value="ND/Mrp_TM"/>
</dbReference>
<feature type="transmembrane region" description="Helical" evidence="17">
    <location>
        <begin position="177"/>
        <end position="196"/>
    </location>
</feature>